<dbReference type="VEuPathDB" id="VectorBase:AATE012101"/>
<organism evidence="1">
    <name type="scientific">Anopheles atroparvus</name>
    <name type="common">European mosquito</name>
    <dbReference type="NCBI Taxonomy" id="41427"/>
    <lineage>
        <taxon>Eukaryota</taxon>
        <taxon>Metazoa</taxon>
        <taxon>Ecdysozoa</taxon>
        <taxon>Arthropoda</taxon>
        <taxon>Hexapoda</taxon>
        <taxon>Insecta</taxon>
        <taxon>Pterygota</taxon>
        <taxon>Neoptera</taxon>
        <taxon>Endopterygota</taxon>
        <taxon>Diptera</taxon>
        <taxon>Nematocera</taxon>
        <taxon>Culicoidea</taxon>
        <taxon>Culicidae</taxon>
        <taxon>Anophelinae</taxon>
        <taxon>Anopheles</taxon>
    </lineage>
</organism>
<dbReference type="PANTHER" id="PTHR20997">
    <property type="entry name" value="EG:BACR42I17.2 PROTEIN-RELATED"/>
    <property type="match status" value="1"/>
</dbReference>
<dbReference type="PANTHER" id="PTHR20997:SF2">
    <property type="entry name" value="EG:BACR42I17.2 PROTEIN-RELATED"/>
    <property type="match status" value="1"/>
</dbReference>
<dbReference type="EnsemblMetazoa" id="AATE012101-RA">
    <property type="protein sequence ID" value="AATE012101-PA.1"/>
    <property type="gene ID" value="AATE012101"/>
</dbReference>
<dbReference type="STRING" id="41427.A0A182J659"/>
<evidence type="ECO:0000313" key="1">
    <source>
        <dbReference type="EnsemblMetazoa" id="AATE012101-PA.1"/>
    </source>
</evidence>
<reference evidence="1" key="1">
    <citation type="submission" date="2022-08" db="UniProtKB">
        <authorList>
            <consortium name="EnsemblMetazoa"/>
        </authorList>
    </citation>
    <scope>IDENTIFICATION</scope>
    <source>
        <strain evidence="1">EBRO</strain>
    </source>
</reference>
<dbReference type="AlphaFoldDB" id="A0A182J659"/>
<name>A0A182J659_ANOAO</name>
<dbReference type="InterPro" id="IPR009832">
    <property type="entry name" value="DUF1397"/>
</dbReference>
<dbReference type="Pfam" id="PF07165">
    <property type="entry name" value="DUF1397"/>
    <property type="match status" value="1"/>
</dbReference>
<sequence length="238" mass="27299">MHRVIILAFAVSATVWPARGATTFQQYIELMFQFDSVFEKLCLERTNDTGEAQRMVAANVALQDCVNLHHDPQNFTNSLDGLTEENRKEFINYNCEQFEEIKKCYIPFARQVERCFEAQDVTMVKALILLEQEFAFICANGGEHVVPMRQSNYSYCAGNLQELLQNCSTTDWHQLRHKTIATLNEKDCSVFHRLAICFQDNINNCGAPLFAQLFDIRYKAIVQQTSCGKTGRNLSMNN</sequence>
<accession>A0A182J659</accession>
<protein>
    <submittedName>
        <fullName evidence="1">Uncharacterized protein</fullName>
    </submittedName>
</protein>
<proteinExistence type="predicted"/>